<feature type="region of interest" description="Disordered" evidence="7">
    <location>
        <begin position="23"/>
        <end position="50"/>
    </location>
</feature>
<dbReference type="SMART" id="SM00338">
    <property type="entry name" value="BRLZ"/>
    <property type="match status" value="1"/>
</dbReference>
<evidence type="ECO:0000256" key="2">
    <source>
        <dbReference type="ARBA" id="ARBA00023015"/>
    </source>
</evidence>
<dbReference type="GO" id="GO:0006986">
    <property type="term" value="P:response to unfolded protein"/>
    <property type="evidence" value="ECO:0007669"/>
    <property type="project" value="UniProtKB-KW"/>
</dbReference>
<keyword evidence="6" id="KW-0539">Nucleus</keyword>
<comment type="subcellular location">
    <subcellularLocation>
        <location evidence="1">Nucleus</location>
    </subcellularLocation>
</comment>
<dbReference type="AlphaFoldDB" id="E4YS26"/>
<feature type="compositionally biased region" description="Low complexity" evidence="7">
    <location>
        <begin position="31"/>
        <end position="50"/>
    </location>
</feature>
<evidence type="ECO:0000256" key="6">
    <source>
        <dbReference type="ARBA" id="ARBA00023242"/>
    </source>
</evidence>
<evidence type="ECO:0000256" key="5">
    <source>
        <dbReference type="ARBA" id="ARBA00023230"/>
    </source>
</evidence>
<reference evidence="9" key="1">
    <citation type="journal article" date="2010" name="Science">
        <title>Plasticity of animal genome architecture unmasked by rapid evolution of a pelagic tunicate.</title>
        <authorList>
            <person name="Denoeud F."/>
            <person name="Henriet S."/>
            <person name="Mungpakdee S."/>
            <person name="Aury J.M."/>
            <person name="Da Silva C."/>
            <person name="Brinkmann H."/>
            <person name="Mikhaleva J."/>
            <person name="Olsen L.C."/>
            <person name="Jubin C."/>
            <person name="Canestro C."/>
            <person name="Bouquet J.M."/>
            <person name="Danks G."/>
            <person name="Poulain J."/>
            <person name="Campsteijn C."/>
            <person name="Adamski M."/>
            <person name="Cross I."/>
            <person name="Yadetie F."/>
            <person name="Muffato M."/>
            <person name="Louis A."/>
            <person name="Butcher S."/>
            <person name="Tsagkogeorga G."/>
            <person name="Konrad A."/>
            <person name="Singh S."/>
            <person name="Jensen M.F."/>
            <person name="Cong E.H."/>
            <person name="Eikeseth-Otteraa H."/>
            <person name="Noel B."/>
            <person name="Anthouard V."/>
            <person name="Porcel B.M."/>
            <person name="Kachouri-Lafond R."/>
            <person name="Nishino A."/>
            <person name="Ugolini M."/>
            <person name="Chourrout P."/>
            <person name="Nishida H."/>
            <person name="Aasland R."/>
            <person name="Huzurbazar S."/>
            <person name="Westhof E."/>
            <person name="Delsuc F."/>
            <person name="Lehrach H."/>
            <person name="Reinhardt R."/>
            <person name="Weissenbach J."/>
            <person name="Roy S.W."/>
            <person name="Artiguenave F."/>
            <person name="Postlethwait J.H."/>
            <person name="Manak J.R."/>
            <person name="Thompson E.M."/>
            <person name="Jaillon O."/>
            <person name="Du Pasquier L."/>
            <person name="Boudinot P."/>
            <person name="Liberles D.A."/>
            <person name="Volff J.N."/>
            <person name="Philippe H."/>
            <person name="Lenhard B."/>
            <person name="Roest Crollius H."/>
            <person name="Wincker P."/>
            <person name="Chourrout D."/>
        </authorList>
    </citation>
    <scope>NUCLEOTIDE SEQUENCE [LARGE SCALE GENOMIC DNA]</scope>
</reference>
<keyword evidence="5" id="KW-0834">Unfolded protein response</keyword>
<organism evidence="9">
    <name type="scientific">Oikopleura dioica</name>
    <name type="common">Tunicate</name>
    <dbReference type="NCBI Taxonomy" id="34765"/>
    <lineage>
        <taxon>Eukaryota</taxon>
        <taxon>Metazoa</taxon>
        <taxon>Chordata</taxon>
        <taxon>Tunicata</taxon>
        <taxon>Appendicularia</taxon>
        <taxon>Copelata</taxon>
        <taxon>Oikopleuridae</taxon>
        <taxon>Oikopleura</taxon>
    </lineage>
</organism>
<dbReference type="SUPFAM" id="SSF57959">
    <property type="entry name" value="Leucine zipper domain"/>
    <property type="match status" value="1"/>
</dbReference>
<dbReference type="CDD" id="cd14704">
    <property type="entry name" value="bZIP_HY5-like"/>
    <property type="match status" value="1"/>
</dbReference>
<gene>
    <name evidence="9" type="ORF">GSOID_T00031782001</name>
</gene>
<evidence type="ECO:0000256" key="1">
    <source>
        <dbReference type="ARBA" id="ARBA00004123"/>
    </source>
</evidence>
<dbReference type="GO" id="GO:0005634">
    <property type="term" value="C:nucleus"/>
    <property type="evidence" value="ECO:0007669"/>
    <property type="project" value="UniProtKB-SubCell"/>
</dbReference>
<evidence type="ECO:0000256" key="4">
    <source>
        <dbReference type="ARBA" id="ARBA00023163"/>
    </source>
</evidence>
<accession>E4YS26</accession>
<dbReference type="InterPro" id="IPR046347">
    <property type="entry name" value="bZIP_sf"/>
</dbReference>
<dbReference type="PROSITE" id="PS50217">
    <property type="entry name" value="BZIP"/>
    <property type="match status" value="1"/>
</dbReference>
<evidence type="ECO:0000313" key="9">
    <source>
        <dbReference type="EMBL" id="CBY38268.1"/>
    </source>
</evidence>
<feature type="domain" description="BZIP" evidence="8">
    <location>
        <begin position="164"/>
        <end position="227"/>
    </location>
</feature>
<feature type="compositionally biased region" description="Basic and acidic residues" evidence="7">
    <location>
        <begin position="188"/>
        <end position="216"/>
    </location>
</feature>
<dbReference type="PANTHER" id="PTHR46004:SF3">
    <property type="entry name" value="CYCLIC AMP RESPONSE ELEMENT-BINDING PROTEIN A"/>
    <property type="match status" value="1"/>
</dbReference>
<dbReference type="Pfam" id="PF00170">
    <property type="entry name" value="bZIP_1"/>
    <property type="match status" value="1"/>
</dbReference>
<dbReference type="EMBL" id="FN655171">
    <property type="protein sequence ID" value="CBY38268.1"/>
    <property type="molecule type" value="Genomic_DNA"/>
</dbReference>
<name>E4YS26_OIKDI</name>
<feature type="non-terminal residue" evidence="9">
    <location>
        <position position="1"/>
    </location>
</feature>
<dbReference type="GO" id="GO:0035497">
    <property type="term" value="F:cAMP response element binding"/>
    <property type="evidence" value="ECO:0007669"/>
    <property type="project" value="TreeGrafter"/>
</dbReference>
<dbReference type="PROSITE" id="PS00036">
    <property type="entry name" value="BZIP_BASIC"/>
    <property type="match status" value="1"/>
</dbReference>
<sequence length="394" mass="44705">DSILNDFDPAVFDQANSLSSIKYEIDSGHGSSPQSSPSSNTSTFSTSSPQPNLTYNEFACQTSSDLVEYKETTVPTQIVIKTTSEVETRNCEKRRISVREKKPTPKKKARIEKCDSPQIVKIEKAPENESSVQNEEDFSIDGEMSQAEINAVLEQNCWDANEKNIKKAKRKIKNKKSAQESRRRKKEHMTDLEEKAQHYESKSSRLERELEKERSQNKSLLSQVRELRNVVNQQFQGKNAKSATTQTSAAVMVVLLCMTIFKGTWSSSDNNKNGKAKDNIISITDEFDYSTPSFKSRLLKCFSEDDLEFCMIGDDAVPTIDFDSDSDVSENELDPENDLDFLTDKMDNINLTPKDEKQWEYTPGALVKVVAQMFDNERENITEQHPPEGVRMVS</sequence>
<dbReference type="Gene3D" id="1.20.5.170">
    <property type="match status" value="1"/>
</dbReference>
<keyword evidence="4" id="KW-0804">Transcription</keyword>
<dbReference type="GO" id="GO:0000981">
    <property type="term" value="F:DNA-binding transcription factor activity, RNA polymerase II-specific"/>
    <property type="evidence" value="ECO:0007669"/>
    <property type="project" value="TreeGrafter"/>
</dbReference>
<dbReference type="PANTHER" id="PTHR46004">
    <property type="entry name" value="CYCLIC AMP RESPONSE ELEMENT-BINDING PROTEIN A"/>
    <property type="match status" value="1"/>
</dbReference>
<feature type="compositionally biased region" description="Basic residues" evidence="7">
    <location>
        <begin position="168"/>
        <end position="187"/>
    </location>
</feature>
<keyword evidence="2" id="KW-0805">Transcription regulation</keyword>
<dbReference type="InterPro" id="IPR004827">
    <property type="entry name" value="bZIP"/>
</dbReference>
<keyword evidence="3" id="KW-0238">DNA-binding</keyword>
<evidence type="ECO:0000256" key="7">
    <source>
        <dbReference type="SAM" id="MobiDB-lite"/>
    </source>
</evidence>
<feature type="region of interest" description="Disordered" evidence="7">
    <location>
        <begin position="168"/>
        <end position="218"/>
    </location>
</feature>
<evidence type="ECO:0000256" key="3">
    <source>
        <dbReference type="ARBA" id="ARBA00023125"/>
    </source>
</evidence>
<evidence type="ECO:0000259" key="8">
    <source>
        <dbReference type="PROSITE" id="PS50217"/>
    </source>
</evidence>
<proteinExistence type="predicted"/>
<protein>
    <recommendedName>
        <fullName evidence="8">BZIP domain-containing protein</fullName>
    </recommendedName>
</protein>
<dbReference type="Proteomes" id="UP000011014">
    <property type="component" value="Unassembled WGS sequence"/>
</dbReference>